<keyword evidence="5" id="KW-1185">Reference proteome</keyword>
<feature type="domain" description="Methyltransferase" evidence="3">
    <location>
        <begin position="42"/>
        <end position="139"/>
    </location>
</feature>
<evidence type="ECO:0000259" key="3">
    <source>
        <dbReference type="Pfam" id="PF13649"/>
    </source>
</evidence>
<dbReference type="PANTHER" id="PTHR43861">
    <property type="entry name" value="TRANS-ACONITATE 2-METHYLTRANSFERASE-RELATED"/>
    <property type="match status" value="1"/>
</dbReference>
<dbReference type="Pfam" id="PF13649">
    <property type="entry name" value="Methyltransf_25"/>
    <property type="match status" value="1"/>
</dbReference>
<dbReference type="Proteomes" id="UP000799444">
    <property type="component" value="Unassembled WGS sequence"/>
</dbReference>
<dbReference type="InterPro" id="IPR029063">
    <property type="entry name" value="SAM-dependent_MTases_sf"/>
</dbReference>
<evidence type="ECO:0000256" key="1">
    <source>
        <dbReference type="ARBA" id="ARBA00022603"/>
    </source>
</evidence>
<dbReference type="EMBL" id="ML996326">
    <property type="protein sequence ID" value="KAF2727535.1"/>
    <property type="molecule type" value="Genomic_DNA"/>
</dbReference>
<evidence type="ECO:0000313" key="5">
    <source>
        <dbReference type="Proteomes" id="UP000799444"/>
    </source>
</evidence>
<dbReference type="AlphaFoldDB" id="A0A9P4QJM4"/>
<sequence>MQSTQYDKIGKKYGSMADLPAIHPERPSVIAGLGDVKGLRCLDLACGLGRYSYLLHELGASSVTAFDISPAMVSAAEASYPSSTYPSISFAVADCSKTLPPGLQPSDVIFAGWFLNYASTEEELVSMMKIIEGNLNEGGRFVGITTNAHDANMREPKLGFYGLDILVLDEEYREPNGTEMLGIKARVRANTETPVEFDCFEFDAQVYERCAKKAGLKIDWTAPVVPDDERKQTDYWDRWLARPTFEIITAVKI</sequence>
<accession>A0A9P4QJM4</accession>
<evidence type="ECO:0000313" key="4">
    <source>
        <dbReference type="EMBL" id="KAF2727535.1"/>
    </source>
</evidence>
<dbReference type="InterPro" id="IPR041698">
    <property type="entry name" value="Methyltransf_25"/>
</dbReference>
<dbReference type="PANTHER" id="PTHR43861:SF1">
    <property type="entry name" value="TRANS-ACONITATE 2-METHYLTRANSFERASE"/>
    <property type="match status" value="1"/>
</dbReference>
<keyword evidence="1 4" id="KW-0489">Methyltransferase</keyword>
<keyword evidence="2" id="KW-0808">Transferase</keyword>
<dbReference type="Gene3D" id="3.40.50.150">
    <property type="entry name" value="Vaccinia Virus protein VP39"/>
    <property type="match status" value="1"/>
</dbReference>
<protein>
    <submittedName>
        <fullName evidence="4">S-adenosyl-L-methionine-dependent methyltransferase</fullName>
    </submittedName>
</protein>
<dbReference type="SUPFAM" id="SSF53335">
    <property type="entry name" value="S-adenosyl-L-methionine-dependent methyltransferases"/>
    <property type="match status" value="1"/>
</dbReference>
<dbReference type="GO" id="GO:0032259">
    <property type="term" value="P:methylation"/>
    <property type="evidence" value="ECO:0007669"/>
    <property type="project" value="UniProtKB-KW"/>
</dbReference>
<name>A0A9P4QJM4_9PLEO</name>
<dbReference type="CDD" id="cd02440">
    <property type="entry name" value="AdoMet_MTases"/>
    <property type="match status" value="1"/>
</dbReference>
<dbReference type="OrthoDB" id="3647at2759"/>
<dbReference type="GO" id="GO:0008168">
    <property type="term" value="F:methyltransferase activity"/>
    <property type="evidence" value="ECO:0007669"/>
    <property type="project" value="UniProtKB-KW"/>
</dbReference>
<comment type="caution">
    <text evidence="4">The sequence shown here is derived from an EMBL/GenBank/DDBJ whole genome shotgun (WGS) entry which is preliminary data.</text>
</comment>
<evidence type="ECO:0000256" key="2">
    <source>
        <dbReference type="ARBA" id="ARBA00022679"/>
    </source>
</evidence>
<gene>
    <name evidence="4" type="ORF">EJ04DRAFT_136293</name>
</gene>
<reference evidence="4" key="1">
    <citation type="journal article" date="2020" name="Stud. Mycol.">
        <title>101 Dothideomycetes genomes: a test case for predicting lifestyles and emergence of pathogens.</title>
        <authorList>
            <person name="Haridas S."/>
            <person name="Albert R."/>
            <person name="Binder M."/>
            <person name="Bloem J."/>
            <person name="Labutti K."/>
            <person name="Salamov A."/>
            <person name="Andreopoulos B."/>
            <person name="Baker S."/>
            <person name="Barry K."/>
            <person name="Bills G."/>
            <person name="Bluhm B."/>
            <person name="Cannon C."/>
            <person name="Castanera R."/>
            <person name="Culley D."/>
            <person name="Daum C."/>
            <person name="Ezra D."/>
            <person name="Gonzalez J."/>
            <person name="Henrissat B."/>
            <person name="Kuo A."/>
            <person name="Liang C."/>
            <person name="Lipzen A."/>
            <person name="Lutzoni F."/>
            <person name="Magnuson J."/>
            <person name="Mondo S."/>
            <person name="Nolan M."/>
            <person name="Ohm R."/>
            <person name="Pangilinan J."/>
            <person name="Park H.-J."/>
            <person name="Ramirez L."/>
            <person name="Alfaro M."/>
            <person name="Sun H."/>
            <person name="Tritt A."/>
            <person name="Yoshinaga Y."/>
            <person name="Zwiers L.-H."/>
            <person name="Turgeon B."/>
            <person name="Goodwin S."/>
            <person name="Spatafora J."/>
            <person name="Crous P."/>
            <person name="Grigoriev I."/>
        </authorList>
    </citation>
    <scope>NUCLEOTIDE SEQUENCE</scope>
    <source>
        <strain evidence="4">CBS 125425</strain>
    </source>
</reference>
<organism evidence="4 5">
    <name type="scientific">Polyplosphaeria fusca</name>
    <dbReference type="NCBI Taxonomy" id="682080"/>
    <lineage>
        <taxon>Eukaryota</taxon>
        <taxon>Fungi</taxon>
        <taxon>Dikarya</taxon>
        <taxon>Ascomycota</taxon>
        <taxon>Pezizomycotina</taxon>
        <taxon>Dothideomycetes</taxon>
        <taxon>Pleosporomycetidae</taxon>
        <taxon>Pleosporales</taxon>
        <taxon>Tetraplosphaeriaceae</taxon>
        <taxon>Polyplosphaeria</taxon>
    </lineage>
</organism>
<proteinExistence type="predicted"/>